<dbReference type="InParanoid" id="E9HRT7"/>
<dbReference type="PANTHER" id="PTHR47331">
    <property type="entry name" value="PHD-TYPE DOMAIN-CONTAINING PROTEIN"/>
    <property type="match status" value="1"/>
</dbReference>
<gene>
    <name evidence="3" type="ORF">DAPPUDRAFT_117187</name>
</gene>
<dbReference type="Proteomes" id="UP000000305">
    <property type="component" value="Unassembled WGS sequence"/>
</dbReference>
<dbReference type="eggNOG" id="ENOG502T16Y">
    <property type="taxonomic scope" value="Eukaryota"/>
</dbReference>
<evidence type="ECO:0000256" key="1">
    <source>
        <dbReference type="SAM" id="MobiDB-lite"/>
    </source>
</evidence>
<evidence type="ECO:0000259" key="2">
    <source>
        <dbReference type="Pfam" id="PF18701"/>
    </source>
</evidence>
<dbReference type="HOGENOM" id="CLU_790530_0_0_1"/>
<dbReference type="STRING" id="6669.E9HRT7"/>
<accession>E9HRT7</accession>
<dbReference type="Pfam" id="PF18701">
    <property type="entry name" value="DUF5641"/>
    <property type="match status" value="1"/>
</dbReference>
<proteinExistence type="predicted"/>
<organism evidence="3 4">
    <name type="scientific">Daphnia pulex</name>
    <name type="common">Water flea</name>
    <dbReference type="NCBI Taxonomy" id="6669"/>
    <lineage>
        <taxon>Eukaryota</taxon>
        <taxon>Metazoa</taxon>
        <taxon>Ecdysozoa</taxon>
        <taxon>Arthropoda</taxon>
        <taxon>Crustacea</taxon>
        <taxon>Branchiopoda</taxon>
        <taxon>Diplostraca</taxon>
        <taxon>Cladocera</taxon>
        <taxon>Anomopoda</taxon>
        <taxon>Daphniidae</taxon>
        <taxon>Daphnia</taxon>
    </lineage>
</organism>
<dbReference type="InterPro" id="IPR040676">
    <property type="entry name" value="DUF5641"/>
</dbReference>
<evidence type="ECO:0000313" key="3">
    <source>
        <dbReference type="EMBL" id="EFX65561.1"/>
    </source>
</evidence>
<evidence type="ECO:0000313" key="4">
    <source>
        <dbReference type="Proteomes" id="UP000000305"/>
    </source>
</evidence>
<name>E9HRT7_DAPPU</name>
<feature type="region of interest" description="Disordered" evidence="1">
    <location>
        <begin position="232"/>
        <end position="263"/>
    </location>
</feature>
<dbReference type="PANTHER" id="PTHR47331:SF5">
    <property type="entry name" value="RIBONUCLEASE H"/>
    <property type="match status" value="1"/>
</dbReference>
<protein>
    <recommendedName>
        <fullName evidence="2">DUF5641 domain-containing protein</fullName>
    </recommendedName>
</protein>
<dbReference type="AlphaFoldDB" id="E9HRT7"/>
<keyword evidence="4" id="KW-1185">Reference proteome</keyword>
<feature type="compositionally biased region" description="Polar residues" evidence="1">
    <location>
        <begin position="232"/>
        <end position="251"/>
    </location>
</feature>
<feature type="domain" description="DUF5641" evidence="2">
    <location>
        <begin position="77"/>
        <end position="169"/>
    </location>
</feature>
<dbReference type="EMBL" id="GL732740">
    <property type="protein sequence ID" value="EFX65561.1"/>
    <property type="molecule type" value="Genomic_DNA"/>
</dbReference>
<dbReference type="KEGG" id="dpx:DAPPUDRAFT_117187"/>
<sequence>MAGPYNVLVNEPSKAVVVQNRTESGIPEVESESSDESEEELLIKGGFVNKFDTEPPEEEELRGADSLFLTNRETARRKLVAEWWTEFVPTYLKDLNRFHQDQTPSKSVKLGQVVLIHQDYVKRINWNIGRVIELIKGRDHLVRKVKLVMVDSKGKTSIVDRPVQNLYPLEVEPGIIDADFAKKPSRFGDHVTSSGQICKRTYMGGVWKTTALDDEATDCRPHVVQPRETTIASDFNGGATNRPSDVASTTGARPRHGPPKMPVINVPASADLERSNPIEWIDDEDLTPKQLRAEVRRRDRAQAAWRPKPSAKPDGVIRTSARCWTDKPATSPAK</sequence>
<reference evidence="3 4" key="1">
    <citation type="journal article" date="2011" name="Science">
        <title>The ecoresponsive genome of Daphnia pulex.</title>
        <authorList>
            <person name="Colbourne J.K."/>
            <person name="Pfrender M.E."/>
            <person name="Gilbert D."/>
            <person name="Thomas W.K."/>
            <person name="Tucker A."/>
            <person name="Oakley T.H."/>
            <person name="Tokishita S."/>
            <person name="Aerts A."/>
            <person name="Arnold G.J."/>
            <person name="Basu M.K."/>
            <person name="Bauer D.J."/>
            <person name="Caceres C.E."/>
            <person name="Carmel L."/>
            <person name="Casola C."/>
            <person name="Choi J.H."/>
            <person name="Detter J.C."/>
            <person name="Dong Q."/>
            <person name="Dusheyko S."/>
            <person name="Eads B.D."/>
            <person name="Frohlich T."/>
            <person name="Geiler-Samerotte K.A."/>
            <person name="Gerlach D."/>
            <person name="Hatcher P."/>
            <person name="Jogdeo S."/>
            <person name="Krijgsveld J."/>
            <person name="Kriventseva E.V."/>
            <person name="Kultz D."/>
            <person name="Laforsch C."/>
            <person name="Lindquist E."/>
            <person name="Lopez J."/>
            <person name="Manak J.R."/>
            <person name="Muller J."/>
            <person name="Pangilinan J."/>
            <person name="Patwardhan R.P."/>
            <person name="Pitluck S."/>
            <person name="Pritham E.J."/>
            <person name="Rechtsteiner A."/>
            <person name="Rho M."/>
            <person name="Rogozin I.B."/>
            <person name="Sakarya O."/>
            <person name="Salamov A."/>
            <person name="Schaack S."/>
            <person name="Shapiro H."/>
            <person name="Shiga Y."/>
            <person name="Skalitzky C."/>
            <person name="Smith Z."/>
            <person name="Souvorov A."/>
            <person name="Sung W."/>
            <person name="Tang Z."/>
            <person name="Tsuchiya D."/>
            <person name="Tu H."/>
            <person name="Vos H."/>
            <person name="Wang M."/>
            <person name="Wolf Y.I."/>
            <person name="Yamagata H."/>
            <person name="Yamada T."/>
            <person name="Ye Y."/>
            <person name="Shaw J.R."/>
            <person name="Andrews J."/>
            <person name="Crease T.J."/>
            <person name="Tang H."/>
            <person name="Lucas S.M."/>
            <person name="Robertson H.M."/>
            <person name="Bork P."/>
            <person name="Koonin E.V."/>
            <person name="Zdobnov E.M."/>
            <person name="Grigoriev I.V."/>
            <person name="Lynch M."/>
            <person name="Boore J.L."/>
        </authorList>
    </citation>
    <scope>NUCLEOTIDE SEQUENCE [LARGE SCALE GENOMIC DNA]</scope>
</reference>
<dbReference type="PhylomeDB" id="E9HRT7"/>
<dbReference type="OrthoDB" id="6377381at2759"/>
<feature type="region of interest" description="Disordered" evidence="1">
    <location>
        <begin position="297"/>
        <end position="334"/>
    </location>
</feature>